<organism evidence="2 3">
    <name type="scientific">Euroglyphus maynei</name>
    <name type="common">Mayne's house dust mite</name>
    <dbReference type="NCBI Taxonomy" id="6958"/>
    <lineage>
        <taxon>Eukaryota</taxon>
        <taxon>Metazoa</taxon>
        <taxon>Ecdysozoa</taxon>
        <taxon>Arthropoda</taxon>
        <taxon>Chelicerata</taxon>
        <taxon>Arachnida</taxon>
        <taxon>Acari</taxon>
        <taxon>Acariformes</taxon>
        <taxon>Sarcoptiformes</taxon>
        <taxon>Astigmata</taxon>
        <taxon>Psoroptidia</taxon>
        <taxon>Analgoidea</taxon>
        <taxon>Pyroglyphidae</taxon>
        <taxon>Pyroglyphinae</taxon>
        <taxon>Euroglyphus</taxon>
    </lineage>
</organism>
<protein>
    <submittedName>
        <fullName evidence="2">Uncharacterized protein</fullName>
    </submittedName>
</protein>
<proteinExistence type="predicted"/>
<feature type="coiled-coil region" evidence="1">
    <location>
        <begin position="5"/>
        <end position="50"/>
    </location>
</feature>
<dbReference type="AlphaFoldDB" id="A0A1Y3AVI5"/>
<keyword evidence="3" id="KW-1185">Reference proteome</keyword>
<comment type="caution">
    <text evidence="2">The sequence shown here is derived from an EMBL/GenBank/DDBJ whole genome shotgun (WGS) entry which is preliminary data.</text>
</comment>
<dbReference type="Proteomes" id="UP000194236">
    <property type="component" value="Unassembled WGS sequence"/>
</dbReference>
<reference evidence="2 3" key="1">
    <citation type="submission" date="2017-03" db="EMBL/GenBank/DDBJ databases">
        <title>Genome Survey of Euroglyphus maynei.</title>
        <authorList>
            <person name="Arlian L.G."/>
            <person name="Morgan M.S."/>
            <person name="Rider S.D."/>
        </authorList>
    </citation>
    <scope>NUCLEOTIDE SEQUENCE [LARGE SCALE GENOMIC DNA]</scope>
    <source>
        <strain evidence="2">Arlian Lab</strain>
        <tissue evidence="2">Whole body</tissue>
    </source>
</reference>
<evidence type="ECO:0000256" key="1">
    <source>
        <dbReference type="SAM" id="Coils"/>
    </source>
</evidence>
<gene>
    <name evidence="2" type="ORF">BLA29_015131</name>
</gene>
<keyword evidence="1" id="KW-0175">Coiled coil</keyword>
<evidence type="ECO:0000313" key="3">
    <source>
        <dbReference type="Proteomes" id="UP000194236"/>
    </source>
</evidence>
<evidence type="ECO:0000313" key="2">
    <source>
        <dbReference type="EMBL" id="OTF72502.1"/>
    </source>
</evidence>
<dbReference type="EMBL" id="MUJZ01055896">
    <property type="protein sequence ID" value="OTF72502.1"/>
    <property type="molecule type" value="Genomic_DNA"/>
</dbReference>
<accession>A0A1Y3AVI5</accession>
<sequence>MANAIENVEKEMEKVLHKFKSLKDHGDKNLSELIQQIESYQRDLSILTCEYCVYYFKDI</sequence>
<name>A0A1Y3AVI5_EURMA</name>